<gene>
    <name evidence="1" type="ORF">EAH78_20255</name>
</gene>
<comment type="caution">
    <text evidence="1">The sequence shown here is derived from an EMBL/GenBank/DDBJ whole genome shotgun (WGS) entry which is preliminary data.</text>
</comment>
<evidence type="ECO:0000313" key="2">
    <source>
        <dbReference type="Proteomes" id="UP000317933"/>
    </source>
</evidence>
<sequence length="65" mass="7061">MKGKRKLTTTKWQMAEQFKSEAQGVLKARSARASRYLDAALCAEGVLEPVGALAGRRTSSRAAHN</sequence>
<dbReference type="AlphaFoldDB" id="A0A502HQ29"/>
<proteinExistence type="predicted"/>
<evidence type="ECO:0000313" key="1">
    <source>
        <dbReference type="EMBL" id="TPG75873.1"/>
    </source>
</evidence>
<organism evidence="1 2">
    <name type="scientific">Pseudomonas arsenicoxydans</name>
    <dbReference type="NCBI Taxonomy" id="702115"/>
    <lineage>
        <taxon>Bacteria</taxon>
        <taxon>Pseudomonadati</taxon>
        <taxon>Pseudomonadota</taxon>
        <taxon>Gammaproteobacteria</taxon>
        <taxon>Pseudomonadales</taxon>
        <taxon>Pseudomonadaceae</taxon>
        <taxon>Pseudomonas</taxon>
    </lineage>
</organism>
<protein>
    <submittedName>
        <fullName evidence="1">Uncharacterized protein</fullName>
    </submittedName>
</protein>
<dbReference type="EMBL" id="RCZE01000009">
    <property type="protein sequence ID" value="TPG75873.1"/>
    <property type="molecule type" value="Genomic_DNA"/>
</dbReference>
<accession>A0A502HQ29</accession>
<dbReference type="Proteomes" id="UP000317933">
    <property type="component" value="Unassembled WGS sequence"/>
</dbReference>
<reference evidence="1 2" key="1">
    <citation type="journal article" date="2019" name="Environ. Microbiol.">
        <title>Species interactions and distinct microbial communities in high Arctic permafrost affected cryosols are associated with the CH4 and CO2 gas fluxes.</title>
        <authorList>
            <person name="Altshuler I."/>
            <person name="Hamel J."/>
            <person name="Turney S."/>
            <person name="Magnuson E."/>
            <person name="Levesque R."/>
            <person name="Greer C."/>
            <person name="Whyte L.G."/>
        </authorList>
    </citation>
    <scope>NUCLEOTIDE SEQUENCE [LARGE SCALE GENOMIC DNA]</scope>
    <source>
        <strain evidence="1 2">E3</strain>
    </source>
</reference>
<name>A0A502HQ29_9PSED</name>